<feature type="compositionally biased region" description="Basic and acidic residues" evidence="1">
    <location>
        <begin position="69"/>
        <end position="81"/>
    </location>
</feature>
<evidence type="ECO:0000259" key="2">
    <source>
        <dbReference type="Pfam" id="PF04198"/>
    </source>
</evidence>
<gene>
    <name evidence="3" type="ORF">ACFFJ2_06860</name>
</gene>
<name>A0ABV6D651_9HYPH</name>
<dbReference type="Pfam" id="PF04198">
    <property type="entry name" value="Sugar-bind"/>
    <property type="match status" value="1"/>
</dbReference>
<dbReference type="Gene3D" id="3.40.50.1360">
    <property type="match status" value="1"/>
</dbReference>
<comment type="caution">
    <text evidence="3">The sequence shown here is derived from an EMBL/GenBank/DDBJ whole genome shotgun (WGS) entry which is preliminary data.</text>
</comment>
<sequence length="101" mass="10796">MLAAEANVAFLGIDELDGDAPLCLKGFITREELKALRDSGAVAEIAGWAFHAQGRLIEGFDQCACGRGAQDHRPGEQDLRHLPALPSSDAEHEGMGGLRQQ</sequence>
<keyword evidence="4" id="KW-1185">Reference proteome</keyword>
<organism evidence="3 4">
    <name type="scientific">Chelativorans intermedius</name>
    <dbReference type="NCBI Taxonomy" id="515947"/>
    <lineage>
        <taxon>Bacteria</taxon>
        <taxon>Pseudomonadati</taxon>
        <taxon>Pseudomonadota</taxon>
        <taxon>Alphaproteobacteria</taxon>
        <taxon>Hyphomicrobiales</taxon>
        <taxon>Phyllobacteriaceae</taxon>
        <taxon>Chelativorans</taxon>
    </lineage>
</organism>
<accession>A0ABV6D651</accession>
<dbReference type="RefSeq" id="WP_378074605.1">
    <property type="nucleotide sequence ID" value="NZ_JBHLXD010000008.1"/>
</dbReference>
<dbReference type="SUPFAM" id="SSF100950">
    <property type="entry name" value="NagB/RpiA/CoA transferase-like"/>
    <property type="match status" value="1"/>
</dbReference>
<dbReference type="EMBL" id="JBHLXD010000008">
    <property type="protein sequence ID" value="MFC0208120.1"/>
    <property type="molecule type" value="Genomic_DNA"/>
</dbReference>
<evidence type="ECO:0000256" key="1">
    <source>
        <dbReference type="SAM" id="MobiDB-lite"/>
    </source>
</evidence>
<proteinExistence type="predicted"/>
<reference evidence="3 4" key="1">
    <citation type="submission" date="2024-09" db="EMBL/GenBank/DDBJ databases">
        <authorList>
            <person name="Sun Q."/>
            <person name="Mori K."/>
        </authorList>
    </citation>
    <scope>NUCLEOTIDE SEQUENCE [LARGE SCALE GENOMIC DNA]</scope>
    <source>
        <strain evidence="3 4">CCM 8543</strain>
    </source>
</reference>
<evidence type="ECO:0000313" key="3">
    <source>
        <dbReference type="EMBL" id="MFC0208120.1"/>
    </source>
</evidence>
<dbReference type="InterPro" id="IPR007324">
    <property type="entry name" value="Sugar-bd_dom_put"/>
</dbReference>
<dbReference type="InterPro" id="IPR037171">
    <property type="entry name" value="NagB/RpiA_transferase-like"/>
</dbReference>
<feature type="region of interest" description="Disordered" evidence="1">
    <location>
        <begin position="68"/>
        <end position="101"/>
    </location>
</feature>
<dbReference type="Proteomes" id="UP001589755">
    <property type="component" value="Unassembled WGS sequence"/>
</dbReference>
<feature type="domain" description="Sugar-binding" evidence="2">
    <location>
        <begin position="3"/>
        <end position="66"/>
    </location>
</feature>
<evidence type="ECO:0000313" key="4">
    <source>
        <dbReference type="Proteomes" id="UP001589755"/>
    </source>
</evidence>
<protein>
    <submittedName>
        <fullName evidence="3">Sugar-binding domain-containing protein</fullName>
    </submittedName>
</protein>